<proteinExistence type="predicted"/>
<reference evidence="1" key="1">
    <citation type="submission" date="2014-11" db="EMBL/GenBank/DDBJ databases">
        <authorList>
            <person name="Amaro Gonzalez C."/>
        </authorList>
    </citation>
    <scope>NUCLEOTIDE SEQUENCE</scope>
</reference>
<accession>A0A0E9WH62</accession>
<protein>
    <submittedName>
        <fullName evidence="1">Uncharacterized protein</fullName>
    </submittedName>
</protein>
<organism evidence="1">
    <name type="scientific">Anguilla anguilla</name>
    <name type="common">European freshwater eel</name>
    <name type="synonym">Muraena anguilla</name>
    <dbReference type="NCBI Taxonomy" id="7936"/>
    <lineage>
        <taxon>Eukaryota</taxon>
        <taxon>Metazoa</taxon>
        <taxon>Chordata</taxon>
        <taxon>Craniata</taxon>
        <taxon>Vertebrata</taxon>
        <taxon>Euteleostomi</taxon>
        <taxon>Actinopterygii</taxon>
        <taxon>Neopterygii</taxon>
        <taxon>Teleostei</taxon>
        <taxon>Anguilliformes</taxon>
        <taxon>Anguillidae</taxon>
        <taxon>Anguilla</taxon>
    </lineage>
</organism>
<dbReference type="AlphaFoldDB" id="A0A0E9WH62"/>
<sequence length="71" mass="8221">MFMHLKCFTYMIQAWEYADTITAIISKVQQVKLTFGFGGSIKQPILFYGNVVHFHKLGEISFVKIFMTVII</sequence>
<evidence type="ECO:0000313" key="1">
    <source>
        <dbReference type="EMBL" id="JAH88910.1"/>
    </source>
</evidence>
<name>A0A0E9WH62_ANGAN</name>
<dbReference type="EMBL" id="GBXM01019667">
    <property type="protein sequence ID" value="JAH88910.1"/>
    <property type="molecule type" value="Transcribed_RNA"/>
</dbReference>
<reference evidence="1" key="2">
    <citation type="journal article" date="2015" name="Fish Shellfish Immunol.">
        <title>Early steps in the European eel (Anguilla anguilla)-Vibrio vulnificus interaction in the gills: Role of the RtxA13 toxin.</title>
        <authorList>
            <person name="Callol A."/>
            <person name="Pajuelo D."/>
            <person name="Ebbesson L."/>
            <person name="Teles M."/>
            <person name="MacKenzie S."/>
            <person name="Amaro C."/>
        </authorList>
    </citation>
    <scope>NUCLEOTIDE SEQUENCE</scope>
</reference>